<protein>
    <submittedName>
        <fullName evidence="2">DUF4097 family beta strand repeat-containing protein</fullName>
    </submittedName>
</protein>
<organism evidence="2 3">
    <name type="scientific">Kineococcus glutinatus</name>
    <dbReference type="NCBI Taxonomy" id="1070872"/>
    <lineage>
        <taxon>Bacteria</taxon>
        <taxon>Bacillati</taxon>
        <taxon>Actinomycetota</taxon>
        <taxon>Actinomycetes</taxon>
        <taxon>Kineosporiales</taxon>
        <taxon>Kineosporiaceae</taxon>
        <taxon>Kineococcus</taxon>
    </lineage>
</organism>
<accession>A0ABP9IAZ7</accession>
<gene>
    <name evidence="2" type="ORF">GCM10023225_31370</name>
</gene>
<dbReference type="Pfam" id="PF13349">
    <property type="entry name" value="DUF4097"/>
    <property type="match status" value="1"/>
</dbReference>
<dbReference type="Gene3D" id="2.160.20.120">
    <property type="match status" value="1"/>
</dbReference>
<evidence type="ECO:0000259" key="1">
    <source>
        <dbReference type="Pfam" id="PF13349"/>
    </source>
</evidence>
<reference evidence="3" key="1">
    <citation type="journal article" date="2019" name="Int. J. Syst. Evol. Microbiol.">
        <title>The Global Catalogue of Microorganisms (GCM) 10K type strain sequencing project: providing services to taxonomists for standard genome sequencing and annotation.</title>
        <authorList>
            <consortium name="The Broad Institute Genomics Platform"/>
            <consortium name="The Broad Institute Genome Sequencing Center for Infectious Disease"/>
            <person name="Wu L."/>
            <person name="Ma J."/>
        </authorList>
    </citation>
    <scope>NUCLEOTIDE SEQUENCE [LARGE SCALE GENOMIC DNA]</scope>
    <source>
        <strain evidence="3">JCM 18126</strain>
    </source>
</reference>
<dbReference type="RefSeq" id="WP_345713684.1">
    <property type="nucleotide sequence ID" value="NZ_BAABIL010000580.1"/>
</dbReference>
<keyword evidence="3" id="KW-1185">Reference proteome</keyword>
<feature type="domain" description="DUF4097" evidence="1">
    <location>
        <begin position="64"/>
        <end position="216"/>
    </location>
</feature>
<name>A0ABP9IAZ7_9ACTN</name>
<dbReference type="Proteomes" id="UP001501195">
    <property type="component" value="Unassembled WGS sequence"/>
</dbReference>
<sequence length="219" mass="21928">MRTFDTPTPISAVIDVPAGRVRLVAADGAGTAVEVRPADAATGRDARAAERTAVEFHDGVLRIATPAKHGVFGPSGTVEVTVQLPAGSHVEVEGVAGLRGVGRLGDVTAEGSHGTIELDEAASAHLTALAGDVSIGRLTGPAEVTTTKGDIRIAEAGPGALVLRTRVGDITVDAAAGVSAAMDAGTGCGRISNALANDGTTELDIRATTTHGDITARSR</sequence>
<dbReference type="InterPro" id="IPR025164">
    <property type="entry name" value="Toastrack_DUF4097"/>
</dbReference>
<evidence type="ECO:0000313" key="3">
    <source>
        <dbReference type="Proteomes" id="UP001501195"/>
    </source>
</evidence>
<comment type="caution">
    <text evidence="2">The sequence shown here is derived from an EMBL/GenBank/DDBJ whole genome shotgun (WGS) entry which is preliminary data.</text>
</comment>
<proteinExistence type="predicted"/>
<dbReference type="EMBL" id="BAABIL010000580">
    <property type="protein sequence ID" value="GAA4993515.1"/>
    <property type="molecule type" value="Genomic_DNA"/>
</dbReference>
<evidence type="ECO:0000313" key="2">
    <source>
        <dbReference type="EMBL" id="GAA4993515.1"/>
    </source>
</evidence>